<accession>A0A1V3A1E2</accession>
<protein>
    <submittedName>
        <fullName evidence="2">SOS cell division inhibitor SulA</fullName>
    </submittedName>
</protein>
<dbReference type="Proteomes" id="UP000189177">
    <property type="component" value="Unassembled WGS sequence"/>
</dbReference>
<comment type="caution">
    <text evidence="2">The sequence shown here is derived from an EMBL/GenBank/DDBJ whole genome shotgun (WGS) entry which is preliminary data.</text>
</comment>
<dbReference type="EMBL" id="MUZR01000008">
    <property type="protein sequence ID" value="OOC10883.1"/>
    <property type="molecule type" value="Genomic_DNA"/>
</dbReference>
<keyword evidence="2" id="KW-0131">Cell cycle</keyword>
<dbReference type="InterPro" id="IPR047610">
    <property type="entry name" value="ImuA_translesion"/>
</dbReference>
<organism evidence="2 3">
    <name type="scientific">Thioalkalivibrio halophilus</name>
    <dbReference type="NCBI Taxonomy" id="252474"/>
    <lineage>
        <taxon>Bacteria</taxon>
        <taxon>Pseudomonadati</taxon>
        <taxon>Pseudomonadota</taxon>
        <taxon>Gammaproteobacteria</taxon>
        <taxon>Chromatiales</taxon>
        <taxon>Ectothiorhodospiraceae</taxon>
        <taxon>Thioalkalivibrio</taxon>
    </lineage>
</organism>
<proteinExistence type="predicted"/>
<keyword evidence="3" id="KW-1185">Reference proteome</keyword>
<gene>
    <name evidence="2" type="ORF">B1A74_03380</name>
</gene>
<reference evidence="2 3" key="1">
    <citation type="submission" date="2017-02" db="EMBL/GenBank/DDBJ databases">
        <title>Genomic diversity within the haloalkaliphilic genus Thioalkalivibrio.</title>
        <authorList>
            <person name="Ahn A.-C."/>
            <person name="Meier-Kolthoff J."/>
            <person name="Overmars L."/>
            <person name="Richter M."/>
            <person name="Woyke T."/>
            <person name="Sorokin D.Y."/>
            <person name="Muyzer G."/>
        </authorList>
    </citation>
    <scope>NUCLEOTIDE SEQUENCE [LARGE SCALE GENOMIC DNA]</scope>
    <source>
        <strain evidence="2 3">HL17</strain>
    </source>
</reference>
<evidence type="ECO:0000313" key="3">
    <source>
        <dbReference type="Proteomes" id="UP000189177"/>
    </source>
</evidence>
<name>A0A1V3A1E2_9GAMM</name>
<dbReference type="AlphaFoldDB" id="A0A1V3A1E2"/>
<dbReference type="RefSeq" id="WP_077243760.1">
    <property type="nucleotide sequence ID" value="NZ_MUZR01000008.1"/>
</dbReference>
<dbReference type="InterPro" id="IPR027417">
    <property type="entry name" value="P-loop_NTPase"/>
</dbReference>
<dbReference type="OrthoDB" id="9811176at2"/>
<dbReference type="NCBIfam" id="NF033429">
    <property type="entry name" value="ImuA_translesion"/>
    <property type="match status" value="1"/>
</dbReference>
<dbReference type="STRING" id="252474.B1A74_03380"/>
<evidence type="ECO:0000256" key="1">
    <source>
        <dbReference type="SAM" id="MobiDB-lite"/>
    </source>
</evidence>
<dbReference type="Gene3D" id="3.40.50.300">
    <property type="entry name" value="P-loop containing nucleotide triphosphate hydrolases"/>
    <property type="match status" value="1"/>
</dbReference>
<sequence length="217" mass="23723">MTRALDSLLEHPALWRGRQGAPVSGDAVWPAGTPELEKALGGGWPRGQLVELLGAPFGSGETRLLVPMLAACARARLWIALIGPPATPWLPGWQQLGIPPERVLLVQAEQDPERLWSAEQCLRDPAFGALLVWIHGPAETARLRRLRLAAGESRACAVLYRPPQAAEQPSPAHQRLQWQPHGRDLRLHFLKGNGAQHRRGRPLDISVAHPPPAEDAP</sequence>
<evidence type="ECO:0000313" key="2">
    <source>
        <dbReference type="EMBL" id="OOC10883.1"/>
    </source>
</evidence>
<dbReference type="SUPFAM" id="SSF52540">
    <property type="entry name" value="P-loop containing nucleoside triphosphate hydrolases"/>
    <property type="match status" value="1"/>
</dbReference>
<dbReference type="GO" id="GO:0051301">
    <property type="term" value="P:cell division"/>
    <property type="evidence" value="ECO:0007669"/>
    <property type="project" value="UniProtKB-KW"/>
</dbReference>
<feature type="region of interest" description="Disordered" evidence="1">
    <location>
        <begin position="195"/>
        <end position="217"/>
    </location>
</feature>
<dbReference type="InterPro" id="IPR017166">
    <property type="entry name" value="UCP037290"/>
</dbReference>
<dbReference type="PIRSF" id="PIRSF037290">
    <property type="entry name" value="UCP037290"/>
    <property type="match status" value="1"/>
</dbReference>
<keyword evidence="2" id="KW-0132">Cell division</keyword>